<dbReference type="Proteomes" id="UP000244384">
    <property type="component" value="Chromosome"/>
</dbReference>
<dbReference type="InterPro" id="IPR009057">
    <property type="entry name" value="Homeodomain-like_sf"/>
</dbReference>
<dbReference type="AlphaFoldDB" id="A0A2S0WJI0"/>
<evidence type="ECO:0000313" key="2">
    <source>
        <dbReference type="EMBL" id="AWB91390.1"/>
    </source>
</evidence>
<dbReference type="EMBL" id="CP026952">
    <property type="protein sequence ID" value="AWB91390.1"/>
    <property type="molecule type" value="Genomic_DNA"/>
</dbReference>
<proteinExistence type="predicted"/>
<dbReference type="InterPro" id="IPR001647">
    <property type="entry name" value="HTH_TetR"/>
</dbReference>
<evidence type="ECO:0000313" key="3">
    <source>
        <dbReference type="Proteomes" id="UP000244384"/>
    </source>
</evidence>
<protein>
    <submittedName>
        <fullName evidence="2">TetR family transcriptional regulator</fullName>
    </submittedName>
</protein>
<evidence type="ECO:0000256" key="1">
    <source>
        <dbReference type="ARBA" id="ARBA00023125"/>
    </source>
</evidence>
<dbReference type="SUPFAM" id="SSF46689">
    <property type="entry name" value="Homeodomain-like"/>
    <property type="match status" value="1"/>
</dbReference>
<dbReference type="Pfam" id="PF18556">
    <property type="entry name" value="TetR_C_35"/>
    <property type="match status" value="1"/>
</dbReference>
<keyword evidence="1" id="KW-0238">DNA-binding</keyword>
<dbReference type="PROSITE" id="PS50977">
    <property type="entry name" value="HTH_TETR_2"/>
    <property type="match status" value="1"/>
</dbReference>
<reference evidence="3" key="1">
    <citation type="submission" date="2018-01" db="EMBL/GenBank/DDBJ databases">
        <authorList>
            <person name="Li J."/>
        </authorList>
    </citation>
    <scope>NUCLEOTIDE SEQUENCE [LARGE SCALE GENOMIC DNA]</scope>
    <source>
        <strain evidence="3">592</strain>
    </source>
</reference>
<dbReference type="PRINTS" id="PR00455">
    <property type="entry name" value="HTHTETR"/>
</dbReference>
<dbReference type="GO" id="GO:0000976">
    <property type="term" value="F:transcription cis-regulatory region binding"/>
    <property type="evidence" value="ECO:0007669"/>
    <property type="project" value="TreeGrafter"/>
</dbReference>
<dbReference type="InterPro" id="IPR050109">
    <property type="entry name" value="HTH-type_TetR-like_transc_reg"/>
</dbReference>
<keyword evidence="3" id="KW-1185">Reference proteome</keyword>
<dbReference type="PANTHER" id="PTHR30055">
    <property type="entry name" value="HTH-TYPE TRANSCRIPTIONAL REGULATOR RUTR"/>
    <property type="match status" value="1"/>
</dbReference>
<dbReference type="RefSeq" id="WP_108577036.1">
    <property type="nucleotide sequence ID" value="NZ_CP026952.1"/>
</dbReference>
<dbReference type="Gene3D" id="1.10.357.10">
    <property type="entry name" value="Tetracycline Repressor, domain 2"/>
    <property type="match status" value="1"/>
</dbReference>
<dbReference type="PANTHER" id="PTHR30055:SF146">
    <property type="entry name" value="HTH-TYPE TRANSCRIPTIONAL DUAL REGULATOR CECR"/>
    <property type="match status" value="1"/>
</dbReference>
<organism evidence="2 3">
    <name type="scientific">Aeromicrobium chenweiae</name>
    <dbReference type="NCBI Taxonomy" id="2079793"/>
    <lineage>
        <taxon>Bacteria</taxon>
        <taxon>Bacillati</taxon>
        <taxon>Actinomycetota</taxon>
        <taxon>Actinomycetes</taxon>
        <taxon>Propionibacteriales</taxon>
        <taxon>Nocardioidaceae</taxon>
        <taxon>Aeromicrobium</taxon>
    </lineage>
</organism>
<dbReference type="InterPro" id="IPR040611">
    <property type="entry name" value="AlkX_C"/>
</dbReference>
<dbReference type="KEGG" id="aez:C3E78_03680"/>
<accession>A0A2S0WJI0</accession>
<sequence length="202" mass="21126">MTAASGTAGASPVRERLLDAAHDVIESTGWSTVTMAGIAEAAGVSRQTVYNEFGTKHGLAEQLALRELDRFLGVVRQRMADADDLVEGIRAACEGALEMGQQSVLVRTVVGSLPGEQDTDLLQILTTESGEIVEAAVMVVRQSIDELFPATPLTSDELEVAVESVVRLVLSALTRPSKSPADAAADIAWIVGLALRGAAAAD</sequence>
<accession>A0A5F2EMX6</accession>
<dbReference type="Pfam" id="PF00440">
    <property type="entry name" value="TetR_N"/>
    <property type="match status" value="1"/>
</dbReference>
<name>A0A2S0WJI0_9ACTN</name>
<gene>
    <name evidence="2" type="ORF">C3E78_03680</name>
</gene>
<dbReference type="GO" id="GO:0003700">
    <property type="term" value="F:DNA-binding transcription factor activity"/>
    <property type="evidence" value="ECO:0007669"/>
    <property type="project" value="TreeGrafter"/>
</dbReference>